<dbReference type="AlphaFoldDB" id="A0A6A6SZH7"/>
<gene>
    <name evidence="2" type="ORF">K491DRAFT_781440</name>
</gene>
<protein>
    <submittedName>
        <fullName evidence="2">Uncharacterized protein</fullName>
    </submittedName>
</protein>
<reference evidence="2" key="1">
    <citation type="journal article" date="2020" name="Stud. Mycol.">
        <title>101 Dothideomycetes genomes: a test case for predicting lifestyles and emergence of pathogens.</title>
        <authorList>
            <person name="Haridas S."/>
            <person name="Albert R."/>
            <person name="Binder M."/>
            <person name="Bloem J."/>
            <person name="Labutti K."/>
            <person name="Salamov A."/>
            <person name="Andreopoulos B."/>
            <person name="Baker S."/>
            <person name="Barry K."/>
            <person name="Bills G."/>
            <person name="Bluhm B."/>
            <person name="Cannon C."/>
            <person name="Castanera R."/>
            <person name="Culley D."/>
            <person name="Daum C."/>
            <person name="Ezra D."/>
            <person name="Gonzalez J."/>
            <person name="Henrissat B."/>
            <person name="Kuo A."/>
            <person name="Liang C."/>
            <person name="Lipzen A."/>
            <person name="Lutzoni F."/>
            <person name="Magnuson J."/>
            <person name="Mondo S."/>
            <person name="Nolan M."/>
            <person name="Ohm R."/>
            <person name="Pangilinan J."/>
            <person name="Park H.-J."/>
            <person name="Ramirez L."/>
            <person name="Alfaro M."/>
            <person name="Sun H."/>
            <person name="Tritt A."/>
            <person name="Yoshinaga Y."/>
            <person name="Zwiers L.-H."/>
            <person name="Turgeon B."/>
            <person name="Goodwin S."/>
            <person name="Spatafora J."/>
            <person name="Crous P."/>
            <person name="Grigoriev I."/>
        </authorList>
    </citation>
    <scope>NUCLEOTIDE SEQUENCE</scope>
    <source>
        <strain evidence="2">CBS 122681</strain>
    </source>
</reference>
<dbReference type="OrthoDB" id="3664114at2759"/>
<evidence type="ECO:0000313" key="2">
    <source>
        <dbReference type="EMBL" id="KAF2652013.1"/>
    </source>
</evidence>
<feature type="chain" id="PRO_5025569326" evidence="1">
    <location>
        <begin position="19"/>
        <end position="121"/>
    </location>
</feature>
<proteinExistence type="predicted"/>
<keyword evidence="3" id="KW-1185">Reference proteome</keyword>
<feature type="signal peptide" evidence="1">
    <location>
        <begin position="1"/>
        <end position="18"/>
    </location>
</feature>
<evidence type="ECO:0000256" key="1">
    <source>
        <dbReference type="SAM" id="SignalP"/>
    </source>
</evidence>
<name>A0A6A6SZH7_9PLEO</name>
<dbReference type="Proteomes" id="UP000799324">
    <property type="component" value="Unassembled WGS sequence"/>
</dbReference>
<evidence type="ECO:0000313" key="3">
    <source>
        <dbReference type="Proteomes" id="UP000799324"/>
    </source>
</evidence>
<dbReference type="EMBL" id="MU004412">
    <property type="protein sequence ID" value="KAF2652013.1"/>
    <property type="molecule type" value="Genomic_DNA"/>
</dbReference>
<organism evidence="2 3">
    <name type="scientific">Lophiostoma macrostomum CBS 122681</name>
    <dbReference type="NCBI Taxonomy" id="1314788"/>
    <lineage>
        <taxon>Eukaryota</taxon>
        <taxon>Fungi</taxon>
        <taxon>Dikarya</taxon>
        <taxon>Ascomycota</taxon>
        <taxon>Pezizomycotina</taxon>
        <taxon>Dothideomycetes</taxon>
        <taxon>Pleosporomycetidae</taxon>
        <taxon>Pleosporales</taxon>
        <taxon>Lophiostomataceae</taxon>
        <taxon>Lophiostoma</taxon>
    </lineage>
</organism>
<sequence length="121" mass="13031">MQLTTLTLTSLLAALAAAAPGTPVQERQATPTVYARFYPDAGCHGDWVDDTVFAQSQTGCYNNGITSPYNSTFFSGNTLTCTLRIYSLPNCPVNQGNYFDLQPGVDNCFAQKVGSAQFINC</sequence>
<keyword evidence="1" id="KW-0732">Signal</keyword>
<accession>A0A6A6SZH7</accession>